<accession>A0ABP0LSN4</accession>
<name>A0ABP0LSN4_9DINO</name>
<dbReference type="Proteomes" id="UP001642464">
    <property type="component" value="Unassembled WGS sequence"/>
</dbReference>
<evidence type="ECO:0000313" key="2">
    <source>
        <dbReference type="EMBL" id="CAK9042223.1"/>
    </source>
</evidence>
<evidence type="ECO:0000313" key="3">
    <source>
        <dbReference type="Proteomes" id="UP001642464"/>
    </source>
</evidence>
<feature type="region of interest" description="Disordered" evidence="1">
    <location>
        <begin position="110"/>
        <end position="140"/>
    </location>
</feature>
<comment type="caution">
    <text evidence="2">The sequence shown here is derived from an EMBL/GenBank/DDBJ whole genome shotgun (WGS) entry which is preliminary data.</text>
</comment>
<evidence type="ECO:0000256" key="1">
    <source>
        <dbReference type="SAM" id="MobiDB-lite"/>
    </source>
</evidence>
<feature type="region of interest" description="Disordered" evidence="1">
    <location>
        <begin position="1"/>
        <end position="51"/>
    </location>
</feature>
<keyword evidence="3" id="KW-1185">Reference proteome</keyword>
<sequence length="140" mass="14611">SRMARLFTKKESSSSGTTPVAEPASGPPSKETLKERIARQAKQAGGGVYSTGESLIGLGEEMAKSKLASQLASKKAAYEKKQAEQRQADEAAAAAAAKTPKKKQTLDEFLAATEGGANSKLAESEDPIDEGAPEEKLQSS</sequence>
<reference evidence="2 3" key="1">
    <citation type="submission" date="2024-02" db="EMBL/GenBank/DDBJ databases">
        <authorList>
            <person name="Chen Y."/>
            <person name="Shah S."/>
            <person name="Dougan E. K."/>
            <person name="Thang M."/>
            <person name="Chan C."/>
        </authorList>
    </citation>
    <scope>NUCLEOTIDE SEQUENCE [LARGE SCALE GENOMIC DNA]</scope>
</reference>
<protein>
    <submittedName>
        <fullName evidence="2">PH domain-containing protein</fullName>
    </submittedName>
</protein>
<feature type="non-terminal residue" evidence="2">
    <location>
        <position position="1"/>
    </location>
</feature>
<proteinExistence type="predicted"/>
<organism evidence="2 3">
    <name type="scientific">Durusdinium trenchii</name>
    <dbReference type="NCBI Taxonomy" id="1381693"/>
    <lineage>
        <taxon>Eukaryota</taxon>
        <taxon>Sar</taxon>
        <taxon>Alveolata</taxon>
        <taxon>Dinophyceae</taxon>
        <taxon>Suessiales</taxon>
        <taxon>Symbiodiniaceae</taxon>
        <taxon>Durusdinium</taxon>
    </lineage>
</organism>
<gene>
    <name evidence="2" type="ORF">SCF082_LOCUS24326</name>
</gene>
<dbReference type="EMBL" id="CAXAMM010017862">
    <property type="protein sequence ID" value="CAK9042223.1"/>
    <property type="molecule type" value="Genomic_DNA"/>
</dbReference>